<organism evidence="2 3">
    <name type="scientific">Tanacetum coccineum</name>
    <dbReference type="NCBI Taxonomy" id="301880"/>
    <lineage>
        <taxon>Eukaryota</taxon>
        <taxon>Viridiplantae</taxon>
        <taxon>Streptophyta</taxon>
        <taxon>Embryophyta</taxon>
        <taxon>Tracheophyta</taxon>
        <taxon>Spermatophyta</taxon>
        <taxon>Magnoliopsida</taxon>
        <taxon>eudicotyledons</taxon>
        <taxon>Gunneridae</taxon>
        <taxon>Pentapetalae</taxon>
        <taxon>asterids</taxon>
        <taxon>campanulids</taxon>
        <taxon>Asterales</taxon>
        <taxon>Asteraceae</taxon>
        <taxon>Asteroideae</taxon>
        <taxon>Anthemideae</taxon>
        <taxon>Anthemidinae</taxon>
        <taxon>Tanacetum</taxon>
    </lineage>
</organism>
<evidence type="ECO:0000313" key="2">
    <source>
        <dbReference type="EMBL" id="GJS86277.1"/>
    </source>
</evidence>
<evidence type="ECO:0000313" key="3">
    <source>
        <dbReference type="Proteomes" id="UP001151760"/>
    </source>
</evidence>
<keyword evidence="3" id="KW-1185">Reference proteome</keyword>
<reference evidence="2" key="2">
    <citation type="submission" date="2022-01" db="EMBL/GenBank/DDBJ databases">
        <authorList>
            <person name="Yamashiro T."/>
            <person name="Shiraishi A."/>
            <person name="Satake H."/>
            <person name="Nakayama K."/>
        </authorList>
    </citation>
    <scope>NUCLEOTIDE SEQUENCE</scope>
</reference>
<dbReference type="Proteomes" id="UP001151760">
    <property type="component" value="Unassembled WGS sequence"/>
</dbReference>
<feature type="region of interest" description="Disordered" evidence="1">
    <location>
        <begin position="81"/>
        <end position="108"/>
    </location>
</feature>
<sequence length="170" mass="18677">MNVQFAELTHMASEQHGSGPELQGLTSRHMSLGLVLNQVASTSVKPPTKNDWDVLFQLMFDEYFKPPSVVSTPNSAATLLPPNIARTPSSNTIDKDAPSLSISPNNKTTSLPINFTNVEQPHNEEVAEFDSDTYTNPFAPPVNISAESSSRIVDTSNMHTFQEPHVNNKR</sequence>
<accession>A0ABQ4ZBB3</accession>
<evidence type="ECO:0000256" key="1">
    <source>
        <dbReference type="SAM" id="MobiDB-lite"/>
    </source>
</evidence>
<feature type="region of interest" description="Disordered" evidence="1">
    <location>
        <begin position="132"/>
        <end position="170"/>
    </location>
</feature>
<gene>
    <name evidence="2" type="ORF">Tco_0752818</name>
</gene>
<name>A0ABQ4ZBB3_9ASTR</name>
<protein>
    <submittedName>
        <fullName evidence="2">Uncharacterized protein</fullName>
    </submittedName>
</protein>
<reference evidence="2" key="1">
    <citation type="journal article" date="2022" name="Int. J. Mol. Sci.">
        <title>Draft Genome of Tanacetum Coccineum: Genomic Comparison of Closely Related Tanacetum-Family Plants.</title>
        <authorList>
            <person name="Yamashiro T."/>
            <person name="Shiraishi A."/>
            <person name="Nakayama K."/>
            <person name="Satake H."/>
        </authorList>
    </citation>
    <scope>NUCLEOTIDE SEQUENCE</scope>
</reference>
<proteinExistence type="predicted"/>
<feature type="compositionally biased region" description="Polar residues" evidence="1">
    <location>
        <begin position="145"/>
        <end position="160"/>
    </location>
</feature>
<dbReference type="EMBL" id="BQNB010011111">
    <property type="protein sequence ID" value="GJS86277.1"/>
    <property type="molecule type" value="Genomic_DNA"/>
</dbReference>
<comment type="caution">
    <text evidence="2">The sequence shown here is derived from an EMBL/GenBank/DDBJ whole genome shotgun (WGS) entry which is preliminary data.</text>
</comment>